<organism evidence="1">
    <name type="scientific">Polynucleobacter necessarius subsp. necessarius (strain STIR1)</name>
    <dbReference type="NCBI Taxonomy" id="452638"/>
    <lineage>
        <taxon>Bacteria</taxon>
        <taxon>Pseudomonadati</taxon>
        <taxon>Pseudomonadota</taxon>
        <taxon>Betaproteobacteria</taxon>
        <taxon>Burkholderiales</taxon>
        <taxon>Burkholderiaceae</taxon>
        <taxon>Polynucleobacter</taxon>
    </lineage>
</organism>
<name>B1XSW4_POLNS</name>
<sequence>MALDLGVFYKSTLDGEVVDHCFSSIFGLGQNVDPSYLDWLMRAWGWTLAVAALDW</sequence>
<gene>
    <name evidence="1" type="ordered locus">Pnec_0127</name>
</gene>
<dbReference type="AlphaFoldDB" id="B1XSW4"/>
<dbReference type="HOGENOM" id="CLU_3028380_0_0_4"/>
<dbReference type="EMBL" id="CP001010">
    <property type="protein sequence ID" value="ACB43441.1"/>
    <property type="molecule type" value="Genomic_DNA"/>
</dbReference>
<dbReference type="KEGG" id="pne:Pnec_0127"/>
<protein>
    <submittedName>
        <fullName evidence="1">Polar amino acid ABC transporter, inner membrane subunit</fullName>
    </submittedName>
</protein>
<proteinExistence type="predicted"/>
<accession>B1XSW4</accession>
<dbReference type="eggNOG" id="COG0765">
    <property type="taxonomic scope" value="Bacteria"/>
</dbReference>
<evidence type="ECO:0000313" key="1">
    <source>
        <dbReference type="EMBL" id="ACB43441.1"/>
    </source>
</evidence>
<reference evidence="1" key="1">
    <citation type="submission" date="2008-03" db="EMBL/GenBank/DDBJ databases">
        <title>Complete sequence of Polynucleobacter necessarius STIR1.</title>
        <authorList>
            <consortium name="US DOE Joint Genome Institute"/>
            <person name="Copeland A."/>
            <person name="Lucas S."/>
            <person name="Lapidus A."/>
            <person name="Barry K."/>
            <person name="Detter J.C."/>
            <person name="Glavina del Rio T."/>
            <person name="Hammon N."/>
            <person name="Israni S."/>
            <person name="Dalin E."/>
            <person name="Tice H."/>
            <person name="Pitluck S."/>
            <person name="Chain P."/>
            <person name="Malfatti S."/>
            <person name="Shin M."/>
            <person name="Vergez L."/>
            <person name="Schmutz J."/>
            <person name="Larimer F."/>
            <person name="Land M."/>
            <person name="Hauser L."/>
            <person name="Kyrpides N."/>
            <person name="Kim E."/>
            <person name="Hahn M."/>
            <person name="Richardson P."/>
        </authorList>
    </citation>
    <scope>NUCLEOTIDE SEQUENCE [LARGE SCALE GENOMIC DNA]</scope>
    <source>
        <strain evidence="1">STIR1</strain>
    </source>
</reference>